<gene>
    <name evidence="2" type="ORF">P3T76_008307</name>
</gene>
<keyword evidence="3" id="KW-1185">Reference proteome</keyword>
<dbReference type="AlphaFoldDB" id="A0AAD9LLZ9"/>
<accession>A0AAD9LLZ9</accession>
<proteinExistence type="predicted"/>
<protein>
    <submittedName>
        <fullName evidence="2">Uncharacterized protein</fullName>
    </submittedName>
</protein>
<dbReference type="Proteomes" id="UP001259832">
    <property type="component" value="Unassembled WGS sequence"/>
</dbReference>
<evidence type="ECO:0000313" key="2">
    <source>
        <dbReference type="EMBL" id="KAK1939984.1"/>
    </source>
</evidence>
<evidence type="ECO:0000256" key="1">
    <source>
        <dbReference type="SAM" id="MobiDB-lite"/>
    </source>
</evidence>
<organism evidence="2 3">
    <name type="scientific">Phytophthora citrophthora</name>
    <dbReference type="NCBI Taxonomy" id="4793"/>
    <lineage>
        <taxon>Eukaryota</taxon>
        <taxon>Sar</taxon>
        <taxon>Stramenopiles</taxon>
        <taxon>Oomycota</taxon>
        <taxon>Peronosporomycetes</taxon>
        <taxon>Peronosporales</taxon>
        <taxon>Peronosporaceae</taxon>
        <taxon>Phytophthora</taxon>
    </lineage>
</organism>
<evidence type="ECO:0000313" key="3">
    <source>
        <dbReference type="Proteomes" id="UP001259832"/>
    </source>
</evidence>
<comment type="caution">
    <text evidence="2">The sequence shown here is derived from an EMBL/GenBank/DDBJ whole genome shotgun (WGS) entry which is preliminary data.</text>
</comment>
<dbReference type="EMBL" id="JASMQC010000015">
    <property type="protein sequence ID" value="KAK1939984.1"/>
    <property type="molecule type" value="Genomic_DNA"/>
</dbReference>
<feature type="region of interest" description="Disordered" evidence="1">
    <location>
        <begin position="1"/>
        <end position="36"/>
    </location>
</feature>
<name>A0AAD9LLZ9_9STRA</name>
<sequence>MNNDKEGNTDGQTLSPAPPITGRERIGMADDNEEMSTAVTRERGVGTDAGTHALATGAATTEHLVDIIQGLLEQLG</sequence>
<reference evidence="2" key="1">
    <citation type="submission" date="2023-08" db="EMBL/GenBank/DDBJ databases">
        <title>Reference Genome Resource for the Citrus Pathogen Phytophthora citrophthora.</title>
        <authorList>
            <person name="Moller H."/>
            <person name="Coetzee B."/>
            <person name="Rose L.J."/>
            <person name="Van Niekerk J.M."/>
        </authorList>
    </citation>
    <scope>NUCLEOTIDE SEQUENCE</scope>
    <source>
        <strain evidence="2">STE-U-9442</strain>
    </source>
</reference>